<protein>
    <submittedName>
        <fullName evidence="2">Uncharacterized protein</fullName>
    </submittedName>
</protein>
<dbReference type="EMBL" id="KZ679007">
    <property type="protein sequence ID" value="PSS25030.1"/>
    <property type="molecule type" value="Genomic_DNA"/>
</dbReference>
<name>A0A2T3B9S0_AMORE</name>
<reference evidence="2 3" key="1">
    <citation type="journal article" date="2018" name="New Phytol.">
        <title>Comparative genomics and transcriptomics depict ericoid mycorrhizal fungi as versatile saprotrophs and plant mutualists.</title>
        <authorList>
            <person name="Martino E."/>
            <person name="Morin E."/>
            <person name="Grelet G.A."/>
            <person name="Kuo A."/>
            <person name="Kohler A."/>
            <person name="Daghino S."/>
            <person name="Barry K.W."/>
            <person name="Cichocki N."/>
            <person name="Clum A."/>
            <person name="Dockter R.B."/>
            <person name="Hainaut M."/>
            <person name="Kuo R.C."/>
            <person name="LaButti K."/>
            <person name="Lindahl B.D."/>
            <person name="Lindquist E.A."/>
            <person name="Lipzen A."/>
            <person name="Khouja H.R."/>
            <person name="Magnuson J."/>
            <person name="Murat C."/>
            <person name="Ohm R.A."/>
            <person name="Singer S.W."/>
            <person name="Spatafora J.W."/>
            <person name="Wang M."/>
            <person name="Veneault-Fourrey C."/>
            <person name="Henrissat B."/>
            <person name="Grigoriev I.V."/>
            <person name="Martin F.M."/>
            <person name="Perotto S."/>
        </authorList>
    </citation>
    <scope>NUCLEOTIDE SEQUENCE [LARGE SCALE GENOMIC DNA]</scope>
    <source>
        <strain evidence="2 3">ATCC 22711</strain>
    </source>
</reference>
<evidence type="ECO:0000313" key="3">
    <source>
        <dbReference type="Proteomes" id="UP000241818"/>
    </source>
</evidence>
<dbReference type="Proteomes" id="UP000241818">
    <property type="component" value="Unassembled WGS sequence"/>
</dbReference>
<dbReference type="AlphaFoldDB" id="A0A2T3B9S0"/>
<evidence type="ECO:0000256" key="1">
    <source>
        <dbReference type="SAM" id="MobiDB-lite"/>
    </source>
</evidence>
<dbReference type="GeneID" id="36574328"/>
<accession>A0A2T3B9S0</accession>
<gene>
    <name evidence="2" type="ORF">M430DRAFT_32888</name>
</gene>
<sequence>MSDSGLNHQNTFGAPCSTRKDSHYQQQKKPGIWTPSYNLVPLLAGMLSVDRPFPPEAHV</sequence>
<dbReference type="InParanoid" id="A0A2T3B9S0"/>
<feature type="compositionally biased region" description="Polar residues" evidence="1">
    <location>
        <begin position="1"/>
        <end position="12"/>
    </location>
</feature>
<feature type="region of interest" description="Disordered" evidence="1">
    <location>
        <begin position="1"/>
        <end position="33"/>
    </location>
</feature>
<evidence type="ECO:0000313" key="2">
    <source>
        <dbReference type="EMBL" id="PSS25030.1"/>
    </source>
</evidence>
<keyword evidence="3" id="KW-1185">Reference proteome</keyword>
<organism evidence="2 3">
    <name type="scientific">Amorphotheca resinae ATCC 22711</name>
    <dbReference type="NCBI Taxonomy" id="857342"/>
    <lineage>
        <taxon>Eukaryota</taxon>
        <taxon>Fungi</taxon>
        <taxon>Dikarya</taxon>
        <taxon>Ascomycota</taxon>
        <taxon>Pezizomycotina</taxon>
        <taxon>Leotiomycetes</taxon>
        <taxon>Helotiales</taxon>
        <taxon>Amorphothecaceae</taxon>
        <taxon>Amorphotheca</taxon>
    </lineage>
</organism>
<dbReference type="RefSeq" id="XP_024723629.1">
    <property type="nucleotide sequence ID" value="XM_024866247.1"/>
</dbReference>
<proteinExistence type="predicted"/>